<keyword evidence="1" id="KW-0812">Transmembrane</keyword>
<keyword evidence="1" id="KW-0472">Membrane</keyword>
<name>V4UTF5_CITCL</name>
<keyword evidence="1" id="KW-1133">Transmembrane helix</keyword>
<dbReference type="InParanoid" id="V4UTF5"/>
<feature type="transmembrane region" description="Helical" evidence="1">
    <location>
        <begin position="79"/>
        <end position="101"/>
    </location>
</feature>
<dbReference type="Proteomes" id="UP000030687">
    <property type="component" value="Unassembled WGS sequence"/>
</dbReference>
<organism evidence="2 3">
    <name type="scientific">Citrus clementina</name>
    <name type="common">Clementine</name>
    <name type="synonym">Citrus deliciosa x Citrus sinensis</name>
    <dbReference type="NCBI Taxonomy" id="85681"/>
    <lineage>
        <taxon>Eukaryota</taxon>
        <taxon>Viridiplantae</taxon>
        <taxon>Streptophyta</taxon>
        <taxon>Embryophyta</taxon>
        <taxon>Tracheophyta</taxon>
        <taxon>Spermatophyta</taxon>
        <taxon>Magnoliopsida</taxon>
        <taxon>eudicotyledons</taxon>
        <taxon>Gunneridae</taxon>
        <taxon>Pentapetalae</taxon>
        <taxon>rosids</taxon>
        <taxon>malvids</taxon>
        <taxon>Sapindales</taxon>
        <taxon>Rutaceae</taxon>
        <taxon>Aurantioideae</taxon>
        <taxon>Citrus</taxon>
    </lineage>
</organism>
<evidence type="ECO:0000313" key="3">
    <source>
        <dbReference type="Proteomes" id="UP000030687"/>
    </source>
</evidence>
<gene>
    <name evidence="2" type="ORF">CICLE_v10013104mg</name>
</gene>
<sequence>MNFVGLSIGLCRLDEKAVVIFFLLANECHRLEIFIRTEFPPLMICSIFQIQIQGLFLFKKLLLVLFQTQFSFNIVNHCLRLMMILHVITRIGNVLFLFWIWRSNNLRSRSPHKIIMPMGLSWLCLPHH</sequence>
<accession>V4UTF5</accession>
<keyword evidence="3" id="KW-1185">Reference proteome</keyword>
<dbReference type="KEGG" id="cic:CICLE_v10013104mg"/>
<evidence type="ECO:0000256" key="1">
    <source>
        <dbReference type="SAM" id="Phobius"/>
    </source>
</evidence>
<dbReference type="Gramene" id="ESR42894">
    <property type="protein sequence ID" value="ESR42894"/>
    <property type="gene ID" value="CICLE_v10013104mg"/>
</dbReference>
<evidence type="ECO:0000313" key="2">
    <source>
        <dbReference type="EMBL" id="ESR42894.1"/>
    </source>
</evidence>
<dbReference type="AlphaFoldDB" id="V4UTF5"/>
<dbReference type="EMBL" id="KI536861">
    <property type="protein sequence ID" value="ESR42894.1"/>
    <property type="molecule type" value="Genomic_DNA"/>
</dbReference>
<protein>
    <submittedName>
        <fullName evidence="2">Uncharacterized protein</fullName>
    </submittedName>
</protein>
<reference evidence="2 3" key="1">
    <citation type="submission" date="2013-10" db="EMBL/GenBank/DDBJ databases">
        <authorList>
            <consortium name="International Citrus Genome Consortium"/>
            <person name="Jenkins J."/>
            <person name="Schmutz J."/>
            <person name="Prochnik S."/>
            <person name="Rokhsar D."/>
            <person name="Gmitter F."/>
            <person name="Ollitrault P."/>
            <person name="Machado M."/>
            <person name="Talon M."/>
            <person name="Wincker P."/>
            <person name="Jaillon O."/>
            <person name="Morgante M."/>
        </authorList>
    </citation>
    <scope>NUCLEOTIDE SEQUENCE</scope>
    <source>
        <strain evidence="3">cv. Clemenules</strain>
    </source>
</reference>
<proteinExistence type="predicted"/>